<protein>
    <submittedName>
        <fullName evidence="1">DUF1062 domain-containing protein</fullName>
    </submittedName>
</protein>
<comment type="caution">
    <text evidence="1">The sequence shown here is derived from an EMBL/GenBank/DDBJ whole genome shotgun (WGS) entry which is preliminary data.</text>
</comment>
<dbReference type="Pfam" id="PF06353">
    <property type="entry name" value="DUF1062"/>
    <property type="match status" value="1"/>
</dbReference>
<reference evidence="1" key="2">
    <citation type="submission" date="2021-04" db="EMBL/GenBank/DDBJ databases">
        <authorList>
            <person name="Gilroy R."/>
        </authorList>
    </citation>
    <scope>NUCLEOTIDE SEQUENCE</scope>
    <source>
        <strain evidence="1">CHK179-28034</strain>
    </source>
</reference>
<reference evidence="1" key="1">
    <citation type="journal article" date="2021" name="PeerJ">
        <title>Extensive microbial diversity within the chicken gut microbiome revealed by metagenomics and culture.</title>
        <authorList>
            <person name="Gilroy R."/>
            <person name="Ravi A."/>
            <person name="Getino M."/>
            <person name="Pursley I."/>
            <person name="Horton D.L."/>
            <person name="Alikhan N.F."/>
            <person name="Baker D."/>
            <person name="Gharbi K."/>
            <person name="Hall N."/>
            <person name="Watson M."/>
            <person name="Adriaenssens E.M."/>
            <person name="Foster-Nyarko E."/>
            <person name="Jarju S."/>
            <person name="Secka A."/>
            <person name="Antonio M."/>
            <person name="Oren A."/>
            <person name="Chaudhuri R.R."/>
            <person name="La Ragione R."/>
            <person name="Hildebrand F."/>
            <person name="Pallen M.J."/>
        </authorList>
    </citation>
    <scope>NUCLEOTIDE SEQUENCE</scope>
    <source>
        <strain evidence="1">CHK179-28034</strain>
    </source>
</reference>
<evidence type="ECO:0000313" key="2">
    <source>
        <dbReference type="Proteomes" id="UP000824049"/>
    </source>
</evidence>
<organism evidence="1 2">
    <name type="scientific">Candidatus Anaerobutyricum stercoris</name>
    <dbReference type="NCBI Taxonomy" id="2838457"/>
    <lineage>
        <taxon>Bacteria</taxon>
        <taxon>Bacillati</taxon>
        <taxon>Bacillota</taxon>
        <taxon>Clostridia</taxon>
        <taxon>Lachnospirales</taxon>
        <taxon>Lachnospiraceae</taxon>
        <taxon>Anaerobutyricum</taxon>
    </lineage>
</organism>
<gene>
    <name evidence="1" type="ORF">H9968_01915</name>
</gene>
<dbReference type="Proteomes" id="UP000824049">
    <property type="component" value="Unassembled WGS sequence"/>
</dbReference>
<dbReference type="EMBL" id="DXBR01000023">
    <property type="protein sequence ID" value="HIZ38670.1"/>
    <property type="molecule type" value="Genomic_DNA"/>
</dbReference>
<sequence>MGSPQAIKPELLEAFYGNDEALARQISVDPDFLRRNKVETGLPVYHVIGDTFSPDEEVMLEIKSKHSINIRVASIIRKKLHLSQKDYLKLIDDGKVRSIPETDLRKCRLRKGIVLIFSGSNS</sequence>
<dbReference type="InterPro" id="IPR009412">
    <property type="entry name" value="DUF1062"/>
</dbReference>
<dbReference type="AlphaFoldDB" id="A0A9D2EJS5"/>
<name>A0A9D2EJS5_9FIRM</name>
<proteinExistence type="predicted"/>
<evidence type="ECO:0000313" key="1">
    <source>
        <dbReference type="EMBL" id="HIZ38670.1"/>
    </source>
</evidence>
<accession>A0A9D2EJS5</accession>